<feature type="transmembrane region" description="Helical" evidence="8">
    <location>
        <begin position="157"/>
        <end position="175"/>
    </location>
</feature>
<dbReference type="GO" id="GO:0009103">
    <property type="term" value="P:lipopolysaccharide biosynthetic process"/>
    <property type="evidence" value="ECO:0007669"/>
    <property type="project" value="UniProtKB-ARBA"/>
</dbReference>
<reference evidence="10 11" key="1">
    <citation type="journal article" date="2015" name="Genome Announc.">
        <title>Expanding the biotechnology potential of lactobacilli through comparative genomics of 213 strains and associated genera.</title>
        <authorList>
            <person name="Sun Z."/>
            <person name="Harris H.M."/>
            <person name="McCann A."/>
            <person name="Guo C."/>
            <person name="Argimon S."/>
            <person name="Zhang W."/>
            <person name="Yang X."/>
            <person name="Jeffery I.B."/>
            <person name="Cooney J.C."/>
            <person name="Kagawa T.F."/>
            <person name="Liu W."/>
            <person name="Song Y."/>
            <person name="Salvetti E."/>
            <person name="Wrobel A."/>
            <person name="Rasinkangas P."/>
            <person name="Parkhill J."/>
            <person name="Rea M.C."/>
            <person name="O'Sullivan O."/>
            <person name="Ritari J."/>
            <person name="Douillard F.P."/>
            <person name="Paul Ross R."/>
            <person name="Yang R."/>
            <person name="Briner A.E."/>
            <person name="Felis G.E."/>
            <person name="de Vos W.M."/>
            <person name="Barrangou R."/>
            <person name="Klaenhammer T.R."/>
            <person name="Caufield P.W."/>
            <person name="Cui Y."/>
            <person name="Zhang H."/>
            <person name="O'Toole P.W."/>
        </authorList>
    </citation>
    <scope>NUCLEOTIDE SEQUENCE [LARGE SCALE GENOMIC DNA]</scope>
    <source>
        <strain evidence="10 11">DSM 20623</strain>
    </source>
</reference>
<dbReference type="PATRIC" id="fig|1449336.4.peg.853"/>
<dbReference type="eggNOG" id="COG1807">
    <property type="taxonomic scope" value="Bacteria"/>
</dbReference>
<evidence type="ECO:0000256" key="6">
    <source>
        <dbReference type="ARBA" id="ARBA00022989"/>
    </source>
</evidence>
<dbReference type="InterPro" id="IPR038731">
    <property type="entry name" value="RgtA/B/C-like"/>
</dbReference>
<evidence type="ECO:0000256" key="7">
    <source>
        <dbReference type="ARBA" id="ARBA00023136"/>
    </source>
</evidence>
<evidence type="ECO:0000256" key="5">
    <source>
        <dbReference type="ARBA" id="ARBA00022692"/>
    </source>
</evidence>
<feature type="transmembrane region" description="Helical" evidence="8">
    <location>
        <begin position="208"/>
        <end position="226"/>
    </location>
</feature>
<sequence length="509" mass="58246">MDGLIMQKLFLRLPVLLVFFLFLIKFYDNLKRIVAGEDLLSWSSSLLYSLYIILLLALGIGLAKLYKLKKSYFYLALVILVIVPRVVWIIAFPTHPTSDFYLYHLIASYRADENSWSILYDKDLLNYSPFFTHILSFSTVLSWVYQIFGKSVFSGQFFNILATLVGSIYFFKANFILSNRYVASIATMFFLFSPAYFMYSTLIVTEPLFMCLIAIAIYFWVLLYKSPEPNWILSIGVGFSMVGANLIRPSGFLISLVFVASMMICSKKIILSLKKIIPGMLIFLAFSIATPIINKVVYPFPTASTSAGYGVYVGANESSSGTWTEEDKDYFWELYNDLPVNEVSSVMMKAGIDRWVNIYKEGRLISYLVTKFKIFSDDSYGYNWTIYNDPENFPLNSRSQFTGFSYFVDSFLLIMSFLACALALLLRKTKKIYLFIVLEFGYTLGSLLIEVQGRYHVPLLFVSTTLTGFSCFYLYKLVTSKGSLLKSSKLKGKAKKNKKKSRFLSLRNS</sequence>
<dbReference type="AlphaFoldDB" id="A0A0R2I3U2"/>
<comment type="caution">
    <text evidence="10">The sequence shown here is derived from an EMBL/GenBank/DDBJ whole genome shotgun (WGS) entry which is preliminary data.</text>
</comment>
<dbReference type="PANTHER" id="PTHR33908:SF11">
    <property type="entry name" value="MEMBRANE PROTEIN"/>
    <property type="match status" value="1"/>
</dbReference>
<comment type="subcellular location">
    <subcellularLocation>
        <location evidence="1">Cell membrane</location>
        <topology evidence="1">Multi-pass membrane protein</topology>
    </subcellularLocation>
</comment>
<feature type="transmembrane region" description="Helical" evidence="8">
    <location>
        <begin position="39"/>
        <end position="60"/>
    </location>
</feature>
<dbReference type="GO" id="GO:0016763">
    <property type="term" value="F:pentosyltransferase activity"/>
    <property type="evidence" value="ECO:0007669"/>
    <property type="project" value="TreeGrafter"/>
</dbReference>
<evidence type="ECO:0000256" key="4">
    <source>
        <dbReference type="ARBA" id="ARBA00022679"/>
    </source>
</evidence>
<keyword evidence="4" id="KW-0808">Transferase</keyword>
<name>A0A0R2I3U2_CARDV</name>
<accession>A0A0R2I3U2</accession>
<evidence type="ECO:0000256" key="8">
    <source>
        <dbReference type="SAM" id="Phobius"/>
    </source>
</evidence>
<feature type="transmembrane region" description="Helical" evidence="8">
    <location>
        <begin position="72"/>
        <end position="92"/>
    </location>
</feature>
<feature type="transmembrane region" description="Helical" evidence="8">
    <location>
        <begin position="246"/>
        <end position="264"/>
    </location>
</feature>
<dbReference type="EMBL" id="JQBS01000018">
    <property type="protein sequence ID" value="KRN56828.1"/>
    <property type="molecule type" value="Genomic_DNA"/>
</dbReference>
<feature type="transmembrane region" description="Helical" evidence="8">
    <location>
        <begin position="404"/>
        <end position="425"/>
    </location>
</feature>
<gene>
    <name evidence="10" type="ORF">IV74_GL000838</name>
</gene>
<evidence type="ECO:0000259" key="9">
    <source>
        <dbReference type="Pfam" id="PF13231"/>
    </source>
</evidence>
<feature type="transmembrane region" description="Helical" evidence="8">
    <location>
        <begin position="124"/>
        <end position="145"/>
    </location>
</feature>
<protein>
    <recommendedName>
        <fullName evidence="9">Glycosyltransferase RgtA/B/C/D-like domain-containing protein</fullName>
    </recommendedName>
</protein>
<feature type="transmembrane region" description="Helical" evidence="8">
    <location>
        <begin position="9"/>
        <end position="27"/>
    </location>
</feature>
<feature type="transmembrane region" description="Helical" evidence="8">
    <location>
        <begin position="276"/>
        <end position="293"/>
    </location>
</feature>
<keyword evidence="3" id="KW-0328">Glycosyltransferase</keyword>
<keyword evidence="5 8" id="KW-0812">Transmembrane</keyword>
<feature type="transmembrane region" description="Helical" evidence="8">
    <location>
        <begin position="181"/>
        <end position="199"/>
    </location>
</feature>
<evidence type="ECO:0000256" key="2">
    <source>
        <dbReference type="ARBA" id="ARBA00022475"/>
    </source>
</evidence>
<keyword evidence="11" id="KW-1185">Reference proteome</keyword>
<proteinExistence type="predicted"/>
<keyword evidence="7 8" id="KW-0472">Membrane</keyword>
<dbReference type="PANTHER" id="PTHR33908">
    <property type="entry name" value="MANNOSYLTRANSFERASE YKCB-RELATED"/>
    <property type="match status" value="1"/>
</dbReference>
<feature type="transmembrane region" description="Helical" evidence="8">
    <location>
        <begin position="432"/>
        <end position="449"/>
    </location>
</feature>
<evidence type="ECO:0000256" key="3">
    <source>
        <dbReference type="ARBA" id="ARBA00022676"/>
    </source>
</evidence>
<dbReference type="Proteomes" id="UP000051658">
    <property type="component" value="Unassembled WGS sequence"/>
</dbReference>
<evidence type="ECO:0000313" key="10">
    <source>
        <dbReference type="EMBL" id="KRN56828.1"/>
    </source>
</evidence>
<feature type="domain" description="Glycosyltransferase RgtA/B/C/D-like" evidence="9">
    <location>
        <begin position="140"/>
        <end position="289"/>
    </location>
</feature>
<keyword evidence="6 8" id="KW-1133">Transmembrane helix</keyword>
<dbReference type="Pfam" id="PF13231">
    <property type="entry name" value="PMT_2"/>
    <property type="match status" value="1"/>
</dbReference>
<organism evidence="10 11">
    <name type="scientific">Carnobacterium divergens DSM 20623</name>
    <dbReference type="NCBI Taxonomy" id="1449336"/>
    <lineage>
        <taxon>Bacteria</taxon>
        <taxon>Bacillati</taxon>
        <taxon>Bacillota</taxon>
        <taxon>Bacilli</taxon>
        <taxon>Lactobacillales</taxon>
        <taxon>Carnobacteriaceae</taxon>
        <taxon>Carnobacterium</taxon>
    </lineage>
</organism>
<evidence type="ECO:0000313" key="11">
    <source>
        <dbReference type="Proteomes" id="UP000051658"/>
    </source>
</evidence>
<evidence type="ECO:0000256" key="1">
    <source>
        <dbReference type="ARBA" id="ARBA00004651"/>
    </source>
</evidence>
<dbReference type="GO" id="GO:0005886">
    <property type="term" value="C:plasma membrane"/>
    <property type="evidence" value="ECO:0007669"/>
    <property type="project" value="UniProtKB-SubCell"/>
</dbReference>
<keyword evidence="2" id="KW-1003">Cell membrane</keyword>
<dbReference type="InterPro" id="IPR050297">
    <property type="entry name" value="LipidA_mod_glycosyltrf_83"/>
</dbReference>
<feature type="transmembrane region" description="Helical" evidence="8">
    <location>
        <begin position="455"/>
        <end position="475"/>
    </location>
</feature>